<feature type="transmembrane region" description="Helical" evidence="5">
    <location>
        <begin position="331"/>
        <end position="349"/>
    </location>
</feature>
<keyword evidence="8" id="KW-1185">Reference proteome</keyword>
<dbReference type="InterPro" id="IPR047952">
    <property type="entry name" value="Transpos_IS4"/>
</dbReference>
<dbReference type="EMBL" id="JAPDPI010000111">
    <property type="protein sequence ID" value="MCW3808125.1"/>
    <property type="molecule type" value="Genomic_DNA"/>
</dbReference>
<evidence type="ECO:0000256" key="5">
    <source>
        <dbReference type="SAM" id="Phobius"/>
    </source>
</evidence>
<dbReference type="Proteomes" id="UP001207408">
    <property type="component" value="Unassembled WGS sequence"/>
</dbReference>
<keyword evidence="4" id="KW-0233">DNA recombination</keyword>
<comment type="similarity">
    <text evidence="1">Belongs to the transposase 11 family.</text>
</comment>
<name>A0AAE3MIU3_9BACT</name>
<dbReference type="GO" id="GO:0006313">
    <property type="term" value="P:DNA transposition"/>
    <property type="evidence" value="ECO:0007669"/>
    <property type="project" value="InterPro"/>
</dbReference>
<dbReference type="PANTHER" id="PTHR33258:SF1">
    <property type="entry name" value="TRANSPOSASE INSL FOR INSERTION SEQUENCE ELEMENT IS186A-RELATED"/>
    <property type="match status" value="1"/>
</dbReference>
<protein>
    <submittedName>
        <fullName evidence="7">IS4 family transposase</fullName>
    </submittedName>
</protein>
<evidence type="ECO:0000256" key="4">
    <source>
        <dbReference type="ARBA" id="ARBA00023172"/>
    </source>
</evidence>
<dbReference type="NCBIfam" id="NF033592">
    <property type="entry name" value="transpos_IS4_1"/>
    <property type="match status" value="1"/>
</dbReference>
<keyword evidence="5" id="KW-1133">Transmembrane helix</keyword>
<gene>
    <name evidence="7" type="ORF">OM074_21075</name>
</gene>
<dbReference type="GO" id="GO:0003677">
    <property type="term" value="F:DNA binding"/>
    <property type="evidence" value="ECO:0007669"/>
    <property type="project" value="UniProtKB-KW"/>
</dbReference>
<dbReference type="Pfam" id="PF01609">
    <property type="entry name" value="DDE_Tnp_1"/>
    <property type="match status" value="1"/>
</dbReference>
<evidence type="ECO:0000259" key="6">
    <source>
        <dbReference type="Pfam" id="PF01609"/>
    </source>
</evidence>
<keyword evidence="5" id="KW-0812">Transmembrane</keyword>
<feature type="domain" description="Transposase IS4-like" evidence="6">
    <location>
        <begin position="124"/>
        <end position="342"/>
    </location>
</feature>
<organism evidence="7 8">
    <name type="scientific">Plebeiibacterium marinum</name>
    <dbReference type="NCBI Taxonomy" id="2992111"/>
    <lineage>
        <taxon>Bacteria</taxon>
        <taxon>Pseudomonadati</taxon>
        <taxon>Bacteroidota</taxon>
        <taxon>Bacteroidia</taxon>
        <taxon>Marinilabiliales</taxon>
        <taxon>Marinilabiliaceae</taxon>
        <taxon>Plebeiibacterium</taxon>
    </lineage>
</organism>
<dbReference type="GO" id="GO:0004803">
    <property type="term" value="F:transposase activity"/>
    <property type="evidence" value="ECO:0007669"/>
    <property type="project" value="InterPro"/>
</dbReference>
<feature type="non-terminal residue" evidence="7">
    <location>
        <position position="369"/>
    </location>
</feature>
<sequence length="369" mass="43500">MSKALNKNITVQGLLELFPSELLDKLSDKTNVDHQVKKLFGKNMFYLLLYGFLESSRASLRSLEDVYNSHKFKFLFNIDQQNVTKFNSLSDRLESMNPDFFKRIYEYAHSMLSKWYTDSEAENYSIIRVDSTLVKEVANKLREGITTANQHNSRKHIKFTIAMDDLFPLDAEVFTDKQYSNENHSIPEVVINQDNKLGIFVFDRGVNSRDKFNEFDNLNKSFVTRISPTKQLNVITKNKMDSDKYNNLLIQEDLIVNLFNRRHQRSNPFRLIKTIKNDGSNEELWFLTNCLDLKTSEIVAIYRKRWDIEVFFRFIKQELNFSHFVSTKVNGIKNILYITLTLAILILIYKKQNNIGYKTAVRRFRIELD</sequence>
<accession>A0AAE3MIU3</accession>
<evidence type="ECO:0000256" key="3">
    <source>
        <dbReference type="ARBA" id="ARBA00023125"/>
    </source>
</evidence>
<keyword evidence="2" id="KW-0815">Transposition</keyword>
<reference evidence="7" key="1">
    <citation type="submission" date="2022-10" db="EMBL/GenBank/DDBJ databases">
        <authorList>
            <person name="Yu W.X."/>
        </authorList>
    </citation>
    <scope>NUCLEOTIDE SEQUENCE</scope>
    <source>
        <strain evidence="7">D04</strain>
    </source>
</reference>
<dbReference type="Gene3D" id="3.90.350.10">
    <property type="entry name" value="Transposase Inhibitor Protein From Tn5, Chain A, domain 1"/>
    <property type="match status" value="1"/>
</dbReference>
<evidence type="ECO:0000313" key="8">
    <source>
        <dbReference type="Proteomes" id="UP001207408"/>
    </source>
</evidence>
<evidence type="ECO:0000313" key="7">
    <source>
        <dbReference type="EMBL" id="MCW3808125.1"/>
    </source>
</evidence>
<proteinExistence type="inferred from homology"/>
<evidence type="ECO:0000256" key="1">
    <source>
        <dbReference type="ARBA" id="ARBA00010075"/>
    </source>
</evidence>
<keyword evidence="5" id="KW-0472">Membrane</keyword>
<dbReference type="InterPro" id="IPR002559">
    <property type="entry name" value="Transposase_11"/>
</dbReference>
<dbReference type="SUPFAM" id="SSF53098">
    <property type="entry name" value="Ribonuclease H-like"/>
    <property type="match status" value="1"/>
</dbReference>
<dbReference type="RefSeq" id="WP_301202691.1">
    <property type="nucleotide sequence ID" value="NZ_JAPDPI010000111.1"/>
</dbReference>
<dbReference type="PANTHER" id="PTHR33258">
    <property type="entry name" value="TRANSPOSASE INSL FOR INSERTION SEQUENCE ELEMENT IS186A-RELATED"/>
    <property type="match status" value="1"/>
</dbReference>
<dbReference type="AlphaFoldDB" id="A0AAE3MIU3"/>
<keyword evidence="3" id="KW-0238">DNA-binding</keyword>
<dbReference type="InterPro" id="IPR012337">
    <property type="entry name" value="RNaseH-like_sf"/>
</dbReference>
<evidence type="ECO:0000256" key="2">
    <source>
        <dbReference type="ARBA" id="ARBA00022578"/>
    </source>
</evidence>
<comment type="caution">
    <text evidence="7">The sequence shown here is derived from an EMBL/GenBank/DDBJ whole genome shotgun (WGS) entry which is preliminary data.</text>
</comment>